<dbReference type="SUPFAM" id="SSF102405">
    <property type="entry name" value="MCP/YpsA-like"/>
    <property type="match status" value="1"/>
</dbReference>
<name>A0A4R6LPN1_9FIRM</name>
<dbReference type="GO" id="GO:0009294">
    <property type="term" value="P:DNA-mediated transformation"/>
    <property type="evidence" value="ECO:0007669"/>
    <property type="project" value="InterPro"/>
</dbReference>
<accession>A0A4R6LPN1</accession>
<evidence type="ECO:0000313" key="3">
    <source>
        <dbReference type="EMBL" id="TDO89375.1"/>
    </source>
</evidence>
<comment type="similarity">
    <text evidence="1">Belongs to the DprA/Smf family.</text>
</comment>
<dbReference type="PANTHER" id="PTHR43022:SF1">
    <property type="entry name" value="PROTEIN SMF"/>
    <property type="match status" value="1"/>
</dbReference>
<comment type="caution">
    <text evidence="3">The sequence shown here is derived from an EMBL/GenBank/DDBJ whole genome shotgun (WGS) entry which is preliminary data.</text>
</comment>
<reference evidence="3 4" key="1">
    <citation type="submission" date="2019-03" db="EMBL/GenBank/DDBJ databases">
        <title>Subsurface microbial communities from deep shales in Ohio and West Virginia, USA.</title>
        <authorList>
            <person name="Wrighton K."/>
        </authorList>
    </citation>
    <scope>NUCLEOTIDE SEQUENCE [LARGE SCALE GENOMIC DNA]</scope>
    <source>
        <strain evidence="3 4">MA284_T2</strain>
    </source>
</reference>
<evidence type="ECO:0000259" key="2">
    <source>
        <dbReference type="Pfam" id="PF02481"/>
    </source>
</evidence>
<dbReference type="InterPro" id="IPR003488">
    <property type="entry name" value="DprA"/>
</dbReference>
<sequence length="380" mass="43109">MDINEMIIIFLNQLSGFGPRTIIDLINKLNNLEEMWSLNKQQLKNLGLTDFKIKKFNDHKEKFKPQEIFTELKKEQISYLTLYNNQYPDRLKEIYDPPPVIFYKGGLNFQLPAVAIIGSRNSTLYGRKIAGKTASELAEKGINIISGLARGIDSTAHQGALAADGGITTAVLGNGFNYLYPSQNKMLSQKIIDRGLMLTEFNAEIAPRARNFPRRNRIISGLSDLILVVEAGEKSGTLITVDYALEQGKDVMAVPGNIDRPSSVGCNRLLKKGAAIFTKVSDIIDYLSRYLQNNKEQNEFVETDKLFNNIYPELNSDEIKILKLFQHEIEIYYNDLVRLSNLDSEKVDQILVKLELMNLIIRLKGKKYQFKGLQNLLKPI</sequence>
<dbReference type="Gene3D" id="3.40.50.450">
    <property type="match status" value="1"/>
</dbReference>
<dbReference type="EMBL" id="SNWX01000011">
    <property type="protein sequence ID" value="TDO89375.1"/>
    <property type="molecule type" value="Genomic_DNA"/>
</dbReference>
<dbReference type="RefSeq" id="WP_133515028.1">
    <property type="nucleotide sequence ID" value="NZ_SNWX01000011.1"/>
</dbReference>
<evidence type="ECO:0000313" key="4">
    <source>
        <dbReference type="Proteomes" id="UP000295064"/>
    </source>
</evidence>
<dbReference type="AlphaFoldDB" id="A0A4R6LPN1"/>
<dbReference type="NCBIfam" id="TIGR00732">
    <property type="entry name" value="dprA"/>
    <property type="match status" value="1"/>
</dbReference>
<organism evidence="3 4">
    <name type="scientific">Halanaerobium saccharolyticum</name>
    <dbReference type="NCBI Taxonomy" id="43595"/>
    <lineage>
        <taxon>Bacteria</taxon>
        <taxon>Bacillati</taxon>
        <taxon>Bacillota</taxon>
        <taxon>Clostridia</taxon>
        <taxon>Halanaerobiales</taxon>
        <taxon>Halanaerobiaceae</taxon>
        <taxon>Halanaerobium</taxon>
    </lineage>
</organism>
<dbReference type="Pfam" id="PF02481">
    <property type="entry name" value="DNA_processg_A"/>
    <property type="match status" value="1"/>
</dbReference>
<dbReference type="PANTHER" id="PTHR43022">
    <property type="entry name" value="PROTEIN SMF"/>
    <property type="match status" value="1"/>
</dbReference>
<proteinExistence type="inferred from homology"/>
<feature type="domain" description="Smf/DprA SLOG" evidence="2">
    <location>
        <begin position="79"/>
        <end position="287"/>
    </location>
</feature>
<dbReference type="InterPro" id="IPR057666">
    <property type="entry name" value="DrpA_SLOG"/>
</dbReference>
<evidence type="ECO:0000256" key="1">
    <source>
        <dbReference type="ARBA" id="ARBA00006525"/>
    </source>
</evidence>
<dbReference type="Proteomes" id="UP000295064">
    <property type="component" value="Unassembled WGS sequence"/>
</dbReference>
<dbReference type="OrthoDB" id="9785707at2"/>
<gene>
    <name evidence="3" type="ORF">DFR79_11137</name>
</gene>
<protein>
    <submittedName>
        <fullName evidence="3">DNA processing protein</fullName>
    </submittedName>
</protein>